<evidence type="ECO:0000256" key="8">
    <source>
        <dbReference type="SAM" id="Coils"/>
    </source>
</evidence>
<evidence type="ECO:0000313" key="27">
    <source>
        <dbReference type="Proteomes" id="UP000285462"/>
    </source>
</evidence>
<dbReference type="SMART" id="SM00387">
    <property type="entry name" value="HATPase_c"/>
    <property type="match status" value="1"/>
</dbReference>
<dbReference type="EMBL" id="BPPZ01000004">
    <property type="protein sequence ID" value="GJD13900.1"/>
    <property type="molecule type" value="Genomic_DNA"/>
</dbReference>
<evidence type="ECO:0000313" key="32">
    <source>
        <dbReference type="Proteomes" id="UP001357973"/>
    </source>
</evidence>
<dbReference type="EMBL" id="NAQF01000002">
    <property type="protein sequence ID" value="OQM58676.1"/>
    <property type="molecule type" value="Genomic_DNA"/>
</dbReference>
<dbReference type="EMBL" id="AP028457">
    <property type="protein sequence ID" value="BEK82787.1"/>
    <property type="molecule type" value="Genomic_DNA"/>
</dbReference>
<reference evidence="11 22" key="1">
    <citation type="submission" date="2015-09" db="EMBL/GenBank/DDBJ databases">
        <authorList>
            <consortium name="Pathogen Informatics"/>
        </authorList>
    </citation>
    <scope>NUCLEOTIDE SEQUENCE [LARGE SCALE GENOMIC DNA]</scope>
    <source>
        <strain evidence="11 22">2789STDY5608824</strain>
    </source>
</reference>
<evidence type="ECO:0000256" key="4">
    <source>
        <dbReference type="ARBA" id="ARBA00022679"/>
    </source>
</evidence>
<dbReference type="EMBL" id="WDFR01000003">
    <property type="protein sequence ID" value="KAB6029581.1"/>
    <property type="molecule type" value="Genomic_DNA"/>
</dbReference>
<dbReference type="InterPro" id="IPR038424">
    <property type="entry name" value="H_kinase_PdtaS_GAF_sf"/>
</dbReference>
<reference evidence="24 25" key="2">
    <citation type="journal article" date="2016" name="Sci. Rep.">
        <title>Evaluation of genetic diversity among strains of the human gut commensal Bifidobacterium adolescentis.</title>
        <authorList>
            <person name="Duranti S."/>
            <person name="Milani C."/>
            <person name="Lugli G.A."/>
            <person name="Mancabelli L."/>
            <person name="Turroni F."/>
            <person name="Ferrario C."/>
            <person name="Mangifesta M."/>
            <person name="Viappiani A."/>
            <person name="Sanchez B."/>
            <person name="Margolles A."/>
            <person name="van Sinderen D."/>
            <person name="Ventura M."/>
        </authorList>
    </citation>
    <scope>NUCLEOTIDE SEQUENCE [LARGE SCALE GENOMIC DNA]</scope>
    <source>
        <strain evidence="17 24">487B</strain>
        <strain evidence="18 25">AL46-2</strain>
    </source>
</reference>
<keyword evidence="8" id="KW-0175">Coiled coil</keyword>
<dbReference type="OrthoDB" id="9767435at2"/>
<dbReference type="InterPro" id="IPR003594">
    <property type="entry name" value="HATPase_dom"/>
</dbReference>
<dbReference type="Pfam" id="PF07568">
    <property type="entry name" value="HisKA_2"/>
    <property type="match status" value="1"/>
</dbReference>
<dbReference type="EMBL" id="QRLP01000002">
    <property type="protein sequence ID" value="RHJ18623.1"/>
    <property type="molecule type" value="Genomic_DNA"/>
</dbReference>
<keyword evidence="7" id="KW-0067">ATP-binding</keyword>
<evidence type="ECO:0000313" key="16">
    <source>
        <dbReference type="EMBL" id="OQM58676.1"/>
    </source>
</evidence>
<feature type="domain" description="Histidine kinase" evidence="9">
    <location>
        <begin position="305"/>
        <end position="504"/>
    </location>
</feature>
<dbReference type="GO" id="GO:0005524">
    <property type="term" value="F:ATP binding"/>
    <property type="evidence" value="ECO:0007669"/>
    <property type="project" value="UniProtKB-KW"/>
</dbReference>
<dbReference type="Proteomes" id="UP000470200">
    <property type="component" value="Unassembled WGS sequence"/>
</dbReference>
<evidence type="ECO:0000313" key="24">
    <source>
        <dbReference type="Proteomes" id="UP000193377"/>
    </source>
</evidence>
<evidence type="ECO:0000313" key="17">
    <source>
        <dbReference type="EMBL" id="OSG87811.1"/>
    </source>
</evidence>
<evidence type="ECO:0000256" key="1">
    <source>
        <dbReference type="ARBA" id="ARBA00000085"/>
    </source>
</evidence>
<evidence type="ECO:0000313" key="25">
    <source>
        <dbReference type="Proteomes" id="UP000193905"/>
    </source>
</evidence>
<evidence type="ECO:0000313" key="30">
    <source>
        <dbReference type="Proteomes" id="UP000470200"/>
    </source>
</evidence>
<dbReference type="AlphaFoldDB" id="A0A0B5BKF9"/>
<reference evidence="28 30" key="5">
    <citation type="journal article" date="2019" name="Nat. Med.">
        <title>A library of human gut bacterial isolates paired with longitudinal multiomics data enables mechanistic microbiome research.</title>
        <authorList>
            <person name="Poyet M."/>
            <person name="Groussin M."/>
            <person name="Gibbons S.M."/>
            <person name="Avila-Pacheco J."/>
            <person name="Jiang X."/>
            <person name="Kearney S.M."/>
            <person name="Perrotta A.R."/>
            <person name="Berdy B."/>
            <person name="Zhao S."/>
            <person name="Lieberman T.D."/>
            <person name="Swanson P.K."/>
            <person name="Smith M."/>
            <person name="Roesemann S."/>
            <person name="Alexander J.E."/>
            <person name="Rich S.A."/>
            <person name="Livny J."/>
            <person name="Vlamakis H."/>
            <person name="Clish C."/>
            <person name="Bullock K."/>
            <person name="Deik A."/>
            <person name="Scott J."/>
            <person name="Pierce K.A."/>
            <person name="Xavier R.J."/>
            <person name="Alm E.J."/>
        </authorList>
    </citation>
    <scope>NUCLEOTIDE SEQUENCE [LARGE SCALE GENOMIC DNA]</scope>
    <source>
        <strain evidence="14 30">BIOML-A105</strain>
        <strain evidence="13 28">BIOML-A190</strain>
        <strain evidence="15 31">BIOML-A26</strain>
    </source>
</reference>
<evidence type="ECO:0000313" key="14">
    <source>
        <dbReference type="EMBL" id="KAB5887176.1"/>
    </source>
</evidence>
<dbReference type="Proteomes" id="UP001357973">
    <property type="component" value="Chromosome"/>
</dbReference>
<evidence type="ECO:0000256" key="2">
    <source>
        <dbReference type="ARBA" id="ARBA00012438"/>
    </source>
</evidence>
<dbReference type="InterPro" id="IPR005467">
    <property type="entry name" value="His_kinase_dom"/>
</dbReference>
<dbReference type="Proteomes" id="UP000437631">
    <property type="component" value="Unassembled WGS sequence"/>
</dbReference>
<dbReference type="Proteomes" id="UP000284589">
    <property type="component" value="Unassembled WGS sequence"/>
</dbReference>
<evidence type="ECO:0000256" key="3">
    <source>
        <dbReference type="ARBA" id="ARBA00022553"/>
    </source>
</evidence>
<evidence type="ECO:0000256" key="6">
    <source>
        <dbReference type="ARBA" id="ARBA00022777"/>
    </source>
</evidence>
<evidence type="ECO:0000313" key="28">
    <source>
        <dbReference type="Proteomes" id="UP000437631"/>
    </source>
</evidence>
<evidence type="ECO:0000256" key="5">
    <source>
        <dbReference type="ARBA" id="ARBA00022741"/>
    </source>
</evidence>
<dbReference type="Gene3D" id="3.30.565.10">
    <property type="entry name" value="Histidine kinase-like ATPase, C-terminal domain"/>
    <property type="match status" value="1"/>
</dbReference>
<gene>
    <name evidence="11" type="primary">pdtaS</name>
    <name evidence="12" type="synonym">baeS3</name>
    <name evidence="18" type="ORF">AL0462_0678</name>
    <name evidence="17" type="ORF">B0487_0729</name>
    <name evidence="10" type="ORF">B19861_07290</name>
    <name evidence="16" type="ORF">B5789_0755</name>
    <name evidence="12" type="ORF">BIFAD42_08840</name>
    <name evidence="21" type="ORF">DW139_03315</name>
    <name evidence="20" type="ORF">DWX79_03000</name>
    <name evidence="11" type="ORF">ERS852382_01388</name>
    <name evidence="19" type="ORF">F3K97_03680</name>
    <name evidence="15" type="ORF">GA542_07800</name>
    <name evidence="14" type="ORF">GA629_00915</name>
    <name evidence="13" type="ORF">GA752_03535</name>
</gene>
<reference evidence="16 23" key="3">
    <citation type="submission" date="2017-03" db="EMBL/GenBank/DDBJ databases">
        <title>Maternal inheritance of bifidobacteria.</title>
        <authorList>
            <person name="Lugli G.A."/>
            <person name="Duranti S."/>
            <person name="Milani C."/>
            <person name="Mancabelli L."/>
        </authorList>
    </citation>
    <scope>NUCLEOTIDE SEQUENCE [LARGE SCALE GENOMIC DNA]</scope>
    <source>
        <strain evidence="16 23">1892B</strain>
    </source>
</reference>
<dbReference type="KEGG" id="bado:BBMN23_0717"/>
<dbReference type="PROSITE" id="PS50109">
    <property type="entry name" value="HIS_KIN"/>
    <property type="match status" value="1"/>
</dbReference>
<reference evidence="19 29" key="6">
    <citation type="submission" date="2019-12" db="EMBL/GenBank/DDBJ databases">
        <title>Draft Genome Sequence of Bifidobacterium adolescentis ZJ2.</title>
        <authorList>
            <person name="Jin Z."/>
        </authorList>
    </citation>
    <scope>NUCLEOTIDE SEQUENCE [LARGE SCALE GENOMIC DNA]</scope>
    <source>
        <strain evidence="19 29">ZJ2</strain>
    </source>
</reference>
<evidence type="ECO:0000313" key="11">
    <source>
        <dbReference type="EMBL" id="CUN80007.1"/>
    </source>
</evidence>
<evidence type="ECO:0000313" key="18">
    <source>
        <dbReference type="EMBL" id="OSG98128.1"/>
    </source>
</evidence>
<comment type="catalytic activity">
    <reaction evidence="1">
        <text>ATP + protein L-histidine = ADP + protein N-phospho-L-histidine.</text>
        <dbReference type="EC" id="2.7.13.3"/>
    </reaction>
</comment>
<dbReference type="Proteomes" id="UP000285462">
    <property type="component" value="Unassembled WGS sequence"/>
</dbReference>
<evidence type="ECO:0000313" key="31">
    <source>
        <dbReference type="Proteomes" id="UP000470926"/>
    </source>
</evidence>
<keyword evidence="5" id="KW-0547">Nucleotide-binding</keyword>
<organism evidence="11 22">
    <name type="scientific">Bifidobacterium adolescentis</name>
    <dbReference type="NCBI Taxonomy" id="1680"/>
    <lineage>
        <taxon>Bacteria</taxon>
        <taxon>Bacillati</taxon>
        <taxon>Actinomycetota</taxon>
        <taxon>Actinomycetes</taxon>
        <taxon>Bifidobacteriales</taxon>
        <taxon>Bifidobacteriaceae</taxon>
        <taxon>Bifidobacterium</taxon>
    </lineage>
</organism>
<dbReference type="EMBL" id="CYYI01000004">
    <property type="protein sequence ID" value="CUN80007.1"/>
    <property type="molecule type" value="Genomic_DNA"/>
</dbReference>
<dbReference type="Proteomes" id="UP000886943">
    <property type="component" value="Unassembled WGS sequence"/>
</dbReference>
<dbReference type="InterPro" id="IPR011495">
    <property type="entry name" value="Sig_transdc_His_kin_sub2_dim/P"/>
</dbReference>
<dbReference type="Proteomes" id="UP000192714">
    <property type="component" value="Unassembled WGS sequence"/>
</dbReference>
<dbReference type="EMBL" id="LNKD01000001">
    <property type="protein sequence ID" value="OSG87811.1"/>
    <property type="molecule type" value="Genomic_DNA"/>
</dbReference>
<name>A0A0B5BKF9_BIFAD</name>
<evidence type="ECO:0000313" key="10">
    <source>
        <dbReference type="EMBL" id="BEK82787.1"/>
    </source>
</evidence>
<reference evidence="26 27" key="4">
    <citation type="submission" date="2018-08" db="EMBL/GenBank/DDBJ databases">
        <title>A genome reference for cultivated species of the human gut microbiota.</title>
        <authorList>
            <person name="Zou Y."/>
            <person name="Xue W."/>
            <person name="Luo G."/>
        </authorList>
    </citation>
    <scope>NUCLEOTIDE SEQUENCE [LARGE SCALE GENOMIC DNA]</scope>
    <source>
        <strain evidence="20 27">AF21-27</strain>
        <strain evidence="21 26">AM12-20</strain>
    </source>
</reference>
<evidence type="ECO:0000313" key="23">
    <source>
        <dbReference type="Proteomes" id="UP000192714"/>
    </source>
</evidence>
<dbReference type="Proteomes" id="UP000193377">
    <property type="component" value="Unassembled WGS sequence"/>
</dbReference>
<dbReference type="PANTHER" id="PTHR41523">
    <property type="entry name" value="TWO-COMPONENT SYSTEM SENSOR PROTEIN"/>
    <property type="match status" value="1"/>
</dbReference>
<dbReference type="InterPro" id="IPR035965">
    <property type="entry name" value="PAS-like_dom_sf"/>
</dbReference>
<dbReference type="PATRIC" id="fig|1680.5.peg.719"/>
<evidence type="ECO:0000313" key="19">
    <source>
        <dbReference type="EMBL" id="QHB62443.1"/>
    </source>
</evidence>
<dbReference type="Pfam" id="PF02518">
    <property type="entry name" value="HATPase_c"/>
    <property type="match status" value="1"/>
</dbReference>
<dbReference type="EMBL" id="LNKH01000003">
    <property type="protein sequence ID" value="OSG98128.1"/>
    <property type="molecule type" value="Genomic_DNA"/>
</dbReference>
<dbReference type="SUPFAM" id="SSF55785">
    <property type="entry name" value="PYP-like sensor domain (PAS domain)"/>
    <property type="match status" value="1"/>
</dbReference>
<dbReference type="InterPro" id="IPR022066">
    <property type="entry name" value="PdtaS_GAF"/>
</dbReference>
<dbReference type="SUPFAM" id="SSF55874">
    <property type="entry name" value="ATPase domain of HSP90 chaperone/DNA topoisomerase II/histidine kinase"/>
    <property type="match status" value="1"/>
</dbReference>
<evidence type="ECO:0000259" key="9">
    <source>
        <dbReference type="PROSITE" id="PS50109"/>
    </source>
</evidence>
<evidence type="ECO:0000313" key="21">
    <source>
        <dbReference type="EMBL" id="RHJ18623.1"/>
    </source>
</evidence>
<evidence type="ECO:0000313" key="13">
    <source>
        <dbReference type="EMBL" id="KAB5747659.1"/>
    </source>
</evidence>
<dbReference type="EMBL" id="WDIP01000001">
    <property type="protein sequence ID" value="KAB5887176.1"/>
    <property type="molecule type" value="Genomic_DNA"/>
</dbReference>
<dbReference type="Gene3D" id="3.30.450.280">
    <property type="entry name" value="GAF domain"/>
    <property type="match status" value="1"/>
</dbReference>
<feature type="coiled-coil region" evidence="8">
    <location>
        <begin position="320"/>
        <end position="350"/>
    </location>
</feature>
<keyword evidence="32" id="KW-1185">Reference proteome</keyword>
<dbReference type="Gene3D" id="3.30.450.20">
    <property type="entry name" value="PAS domain"/>
    <property type="match status" value="1"/>
</dbReference>
<dbReference type="EC" id="2.7.13.3" evidence="2"/>
<evidence type="ECO:0000256" key="7">
    <source>
        <dbReference type="ARBA" id="ARBA00022840"/>
    </source>
</evidence>
<dbReference type="Pfam" id="PF08448">
    <property type="entry name" value="PAS_4"/>
    <property type="match status" value="1"/>
</dbReference>
<dbReference type="Proteomes" id="UP000095647">
    <property type="component" value="Unassembled WGS sequence"/>
</dbReference>
<dbReference type="Pfam" id="PF12282">
    <property type="entry name" value="GAF_PdtaS"/>
    <property type="match status" value="1"/>
</dbReference>
<dbReference type="EMBL" id="WDLT01000002">
    <property type="protein sequence ID" value="KAB5747659.1"/>
    <property type="molecule type" value="Genomic_DNA"/>
</dbReference>
<evidence type="ECO:0000313" key="22">
    <source>
        <dbReference type="Proteomes" id="UP000095647"/>
    </source>
</evidence>
<dbReference type="Proteomes" id="UP000470926">
    <property type="component" value="Unassembled WGS sequence"/>
</dbReference>
<evidence type="ECO:0000313" key="12">
    <source>
        <dbReference type="EMBL" id="GJD13900.1"/>
    </source>
</evidence>
<dbReference type="Proteomes" id="UP000193905">
    <property type="component" value="Unassembled WGS sequence"/>
</dbReference>
<dbReference type="EMBL" id="CP047129">
    <property type="protein sequence ID" value="QHB62443.1"/>
    <property type="molecule type" value="Genomic_DNA"/>
</dbReference>
<evidence type="ECO:0000313" key="20">
    <source>
        <dbReference type="EMBL" id="RGS66055.1"/>
    </source>
</evidence>
<keyword evidence="3" id="KW-0597">Phosphoprotein</keyword>
<dbReference type="GO" id="GO:0004673">
    <property type="term" value="F:protein histidine kinase activity"/>
    <property type="evidence" value="ECO:0007669"/>
    <property type="project" value="UniProtKB-EC"/>
</dbReference>
<dbReference type="OMA" id="EGDPEWR"/>
<dbReference type="EMBL" id="QRVT01000001">
    <property type="protein sequence ID" value="RGS66055.1"/>
    <property type="molecule type" value="Genomic_DNA"/>
</dbReference>
<proteinExistence type="predicted"/>
<sequence length="508" mass="55969">MVCNLAIDAYYGCMADFSHILMTRPDFGDDDREWLHQLVADWQVIADLSFADLLLILQNGEGKYIIAEQCRPSTVMSLRAEDVVGNVVPESLCAELDAAMDSESVFRSSKLRTVGKAKVCNVYAPVRHNGKTLGLVVRETNMATRESNGRYESESISAGKQLYEMIPRGQFPYRNPVMNQRHNARVADGFIVLTVDGIVRYASPNAISCFRRLGSVSTMQGEYLSEIGTKLLHENDPVLETLPLVLSGKAAVDSELDANKAAVSMRSLPLMDANGRVGGIVLCRDVSELRRREKELQTKDATISEIHHRVKNNLQAVSALLRLQARKTKSEEVKKELKEAQRRVQTIAMVHEGLSQTADEIVDYDKVISNLLKMAVDLATMRDQHIDVDFVGKFGMMPAQDATPLSLVLTELITNSVEHGFEGRKEGHITISVGRGGNNLNVVVEDDGTGLADEEHDGMARSSGSGLGTQIINTFVTNDFGGTVHWEPRRGGGTRVVLDMKLRAAQDN</sequence>
<keyword evidence="6 11" id="KW-0418">Kinase</keyword>
<reference evidence="12" key="7">
    <citation type="submission" date="2021-08" db="EMBL/GenBank/DDBJ databases">
        <title>Draft genome sequence of the GABA producer Bifidobacterium adolescentis 4-2, isolated from healthy human feces.</title>
        <authorList>
            <person name="Altaib H."/>
            <person name="Niwa R."/>
            <person name="Abe M."/>
            <person name="Suzuki T."/>
        </authorList>
    </citation>
    <scope>NUCLEOTIDE SEQUENCE</scope>
    <source>
        <strain evidence="12">4-2</strain>
    </source>
</reference>
<accession>A0A0B5BKF9</accession>
<reference evidence="10 32" key="8">
    <citation type="submission" date="2023-06" db="EMBL/GenBank/DDBJ databases">
        <title>Complete Genome Sequences of Bifidobacterium faecale strain JCM19861T was isolated from human faeces by Jung-Hye Choi et al. (2014).</title>
        <authorList>
            <person name="Okuhama S."/>
            <person name="Takahashi H."/>
            <person name="Imaizumi K."/>
            <person name="Nakayama S."/>
            <person name="Ogata Y."/>
            <person name="Suda W."/>
        </authorList>
    </citation>
    <scope>NUCLEOTIDE SEQUENCE [LARGE SCALE GENOMIC DNA]</scope>
    <source>
        <strain evidence="10 32">JCM 19861</strain>
    </source>
</reference>
<evidence type="ECO:0000313" key="26">
    <source>
        <dbReference type="Proteomes" id="UP000284589"/>
    </source>
</evidence>
<dbReference type="PANTHER" id="PTHR41523:SF8">
    <property type="entry name" value="ETHYLENE RESPONSE SENSOR PROTEIN"/>
    <property type="match status" value="1"/>
</dbReference>
<evidence type="ECO:0000313" key="15">
    <source>
        <dbReference type="EMBL" id="KAB6029581.1"/>
    </source>
</evidence>
<keyword evidence="4 11" id="KW-0808">Transferase</keyword>
<dbReference type="InterPro" id="IPR036890">
    <property type="entry name" value="HATPase_C_sf"/>
</dbReference>
<evidence type="ECO:0000313" key="29">
    <source>
        <dbReference type="Proteomes" id="UP000464884"/>
    </source>
</evidence>
<dbReference type="Proteomes" id="UP000464884">
    <property type="component" value="Chromosome"/>
</dbReference>
<protein>
    <recommendedName>
        <fullName evidence="2">histidine kinase</fullName>
        <ecNumber evidence="2">2.7.13.3</ecNumber>
    </recommendedName>
</protein>
<dbReference type="InterPro" id="IPR013656">
    <property type="entry name" value="PAS_4"/>
</dbReference>